<organism evidence="2">
    <name type="scientific">metagenome</name>
    <dbReference type="NCBI Taxonomy" id="256318"/>
    <lineage>
        <taxon>unclassified sequences</taxon>
        <taxon>metagenomes</taxon>
    </lineage>
</organism>
<sequence length="249" mass="27890">MSPDDLEALGFGQVGSVDTPRGTMRYLKQGLGSWRWETILTKEPETIEWIESFVVGEEMWDIGANVGIYGLYAALGGIRVLAFEPHFANYFQLCANIVLNNLQDRVTPYCLAFSDRRRLSTINLAELRFGSALSTFDGDLDCRGEPYQIAFRQGMLGYSLDQFIADFGARTPDHIKIDVDGLELQIVLGGRDLLSDVRLKSVSIELIDTDAAQVDGVNDAMAQSGLAFVHKKQDPQWNNDILNFLYRRP</sequence>
<dbReference type="NCBIfam" id="TIGR01444">
    <property type="entry name" value="fkbM_fam"/>
    <property type="match status" value="1"/>
</dbReference>
<dbReference type="SUPFAM" id="SSF53335">
    <property type="entry name" value="S-adenosyl-L-methionine-dependent methyltransferases"/>
    <property type="match status" value="1"/>
</dbReference>
<dbReference type="PANTHER" id="PTHR34203">
    <property type="entry name" value="METHYLTRANSFERASE, FKBM FAMILY PROTEIN"/>
    <property type="match status" value="1"/>
</dbReference>
<dbReference type="PANTHER" id="PTHR34203:SF15">
    <property type="entry name" value="SLL1173 PROTEIN"/>
    <property type="match status" value="1"/>
</dbReference>
<dbReference type="Pfam" id="PF05050">
    <property type="entry name" value="Methyltransf_21"/>
    <property type="match status" value="1"/>
</dbReference>
<accession>A0A380TD94</accession>
<feature type="domain" description="Methyltransferase FkbM" evidence="1">
    <location>
        <begin position="61"/>
        <end position="210"/>
    </location>
</feature>
<reference evidence="2" key="1">
    <citation type="submission" date="2018-07" db="EMBL/GenBank/DDBJ databases">
        <authorList>
            <person name="Quirk P.G."/>
            <person name="Krulwich T.A."/>
        </authorList>
    </citation>
    <scope>NUCLEOTIDE SEQUENCE</scope>
</reference>
<proteinExistence type="predicted"/>
<dbReference type="EMBL" id="UIDG01000146">
    <property type="protein sequence ID" value="SUS06007.1"/>
    <property type="molecule type" value="Genomic_DNA"/>
</dbReference>
<dbReference type="InterPro" id="IPR006342">
    <property type="entry name" value="FkbM_mtfrase"/>
</dbReference>
<name>A0A380TD94_9ZZZZ</name>
<evidence type="ECO:0000313" key="2">
    <source>
        <dbReference type="EMBL" id="SUS06007.1"/>
    </source>
</evidence>
<dbReference type="InterPro" id="IPR052514">
    <property type="entry name" value="SAM-dependent_MTase"/>
</dbReference>
<protein>
    <recommendedName>
        <fullName evidence="1">Methyltransferase FkbM domain-containing protein</fullName>
    </recommendedName>
</protein>
<evidence type="ECO:0000259" key="1">
    <source>
        <dbReference type="Pfam" id="PF05050"/>
    </source>
</evidence>
<dbReference type="Gene3D" id="3.40.50.150">
    <property type="entry name" value="Vaccinia Virus protein VP39"/>
    <property type="match status" value="1"/>
</dbReference>
<dbReference type="InterPro" id="IPR029063">
    <property type="entry name" value="SAM-dependent_MTases_sf"/>
</dbReference>
<gene>
    <name evidence="2" type="ORF">DF3PB_230009</name>
</gene>
<dbReference type="AlphaFoldDB" id="A0A380TD94"/>